<dbReference type="SUPFAM" id="SSF47413">
    <property type="entry name" value="lambda repressor-like DNA-binding domains"/>
    <property type="match status" value="1"/>
</dbReference>
<dbReference type="CDD" id="cd00093">
    <property type="entry name" value="HTH_XRE"/>
    <property type="match status" value="1"/>
</dbReference>
<feature type="domain" description="HTH cro/C1-type" evidence="1">
    <location>
        <begin position="17"/>
        <end position="71"/>
    </location>
</feature>
<evidence type="ECO:0000313" key="3">
    <source>
        <dbReference type="Proteomes" id="UP000188342"/>
    </source>
</evidence>
<dbReference type="InterPro" id="IPR001387">
    <property type="entry name" value="Cro/C1-type_HTH"/>
</dbReference>
<dbReference type="SMART" id="SM00530">
    <property type="entry name" value="HTH_XRE"/>
    <property type="match status" value="1"/>
</dbReference>
<dbReference type="PROSITE" id="PS50943">
    <property type="entry name" value="HTH_CROC1"/>
    <property type="match status" value="1"/>
</dbReference>
<name>A0A1R4IGV9_9ACTN</name>
<dbReference type="EMBL" id="FUKQ01000007">
    <property type="protein sequence ID" value="SJN18603.1"/>
    <property type="molecule type" value="Genomic_DNA"/>
</dbReference>
<dbReference type="Gene3D" id="1.10.260.40">
    <property type="entry name" value="lambda repressor-like DNA-binding domains"/>
    <property type="match status" value="1"/>
</dbReference>
<evidence type="ECO:0000259" key="1">
    <source>
        <dbReference type="PROSITE" id="PS50943"/>
    </source>
</evidence>
<dbReference type="STRING" id="1255658.FM114_01495"/>
<accession>A0A1R4IGV9</accession>
<keyword evidence="3" id="KW-1185">Reference proteome</keyword>
<dbReference type="Proteomes" id="UP000188342">
    <property type="component" value="Unassembled WGS sequence"/>
</dbReference>
<gene>
    <name evidence="2" type="ORF">FM114_01495</name>
</gene>
<sequence length="78" mass="8819">MTSAQPSPDMTRVREVFRAAKAESGMTYDQLAGATGLARQTLVNIAQGRYRGDLRTWLLLARAWDRSLDELLAQLWHD</sequence>
<dbReference type="AlphaFoldDB" id="A0A1R4IGV9"/>
<protein>
    <submittedName>
        <fullName evidence="2">Putative transcriptional regulator</fullName>
    </submittedName>
</protein>
<dbReference type="Pfam" id="PF01381">
    <property type="entry name" value="HTH_3"/>
    <property type="match status" value="1"/>
</dbReference>
<dbReference type="GO" id="GO:0003677">
    <property type="term" value="F:DNA binding"/>
    <property type="evidence" value="ECO:0007669"/>
    <property type="project" value="InterPro"/>
</dbReference>
<proteinExistence type="predicted"/>
<evidence type="ECO:0000313" key="2">
    <source>
        <dbReference type="EMBL" id="SJN18603.1"/>
    </source>
</evidence>
<dbReference type="RefSeq" id="WP_218668414.1">
    <property type="nucleotide sequence ID" value="NZ_FUKQ01000007.1"/>
</dbReference>
<organism evidence="2 3">
    <name type="scientific">Luteococcus japonicus LSP_Lj1</name>
    <dbReference type="NCBI Taxonomy" id="1255658"/>
    <lineage>
        <taxon>Bacteria</taxon>
        <taxon>Bacillati</taxon>
        <taxon>Actinomycetota</taxon>
        <taxon>Actinomycetes</taxon>
        <taxon>Propionibacteriales</taxon>
        <taxon>Propionibacteriaceae</taxon>
        <taxon>Luteococcus</taxon>
    </lineage>
</organism>
<dbReference type="InterPro" id="IPR010982">
    <property type="entry name" value="Lambda_DNA-bd_dom_sf"/>
</dbReference>
<reference evidence="2 3" key="1">
    <citation type="submission" date="2017-02" db="EMBL/GenBank/DDBJ databases">
        <authorList>
            <person name="Peterson S.W."/>
        </authorList>
    </citation>
    <scope>NUCLEOTIDE SEQUENCE [LARGE SCALE GENOMIC DNA]</scope>
    <source>
        <strain evidence="2 3">LSP_Lj1</strain>
    </source>
</reference>